<accession>A0AAN5D5T7</accession>
<gene>
    <name evidence="1" type="ORF">PMAYCL1PPCAC_27483</name>
</gene>
<evidence type="ECO:0000313" key="1">
    <source>
        <dbReference type="EMBL" id="GMR57288.1"/>
    </source>
</evidence>
<protein>
    <submittedName>
        <fullName evidence="1">Uncharacterized protein</fullName>
    </submittedName>
</protein>
<dbReference type="Proteomes" id="UP001328107">
    <property type="component" value="Unassembled WGS sequence"/>
</dbReference>
<name>A0AAN5D5T7_9BILA</name>
<reference evidence="2" key="1">
    <citation type="submission" date="2022-10" db="EMBL/GenBank/DDBJ databases">
        <title>Genome assembly of Pristionchus species.</title>
        <authorList>
            <person name="Yoshida K."/>
            <person name="Sommer R.J."/>
        </authorList>
    </citation>
    <scope>NUCLEOTIDE SEQUENCE [LARGE SCALE GENOMIC DNA]</scope>
    <source>
        <strain evidence="2">RS5460</strain>
    </source>
</reference>
<evidence type="ECO:0000313" key="2">
    <source>
        <dbReference type="Proteomes" id="UP001328107"/>
    </source>
</evidence>
<comment type="caution">
    <text evidence="1">The sequence shown here is derived from an EMBL/GenBank/DDBJ whole genome shotgun (WGS) entry which is preliminary data.</text>
</comment>
<dbReference type="AlphaFoldDB" id="A0AAN5D5T7"/>
<keyword evidence="2" id="KW-1185">Reference proteome</keyword>
<organism evidence="1 2">
    <name type="scientific">Pristionchus mayeri</name>
    <dbReference type="NCBI Taxonomy" id="1317129"/>
    <lineage>
        <taxon>Eukaryota</taxon>
        <taxon>Metazoa</taxon>
        <taxon>Ecdysozoa</taxon>
        <taxon>Nematoda</taxon>
        <taxon>Chromadorea</taxon>
        <taxon>Rhabditida</taxon>
        <taxon>Rhabditina</taxon>
        <taxon>Diplogasteromorpha</taxon>
        <taxon>Diplogasteroidea</taxon>
        <taxon>Neodiplogasteridae</taxon>
        <taxon>Pristionchus</taxon>
    </lineage>
</organism>
<proteinExistence type="predicted"/>
<sequence>MIPSSSRFPVFSLLPSRVSNSTVLYLLFYHHCNRFSLQGFENYFGCRVATLQCGLFHHQTGFCGILFRPSCRLLIFIPPPYSFLLGEFSQRETDERLTRRRRGYSEHHEEIYGGSNHTSGSGVFNCVGEW</sequence>
<dbReference type="EMBL" id="BTRK01000006">
    <property type="protein sequence ID" value="GMR57288.1"/>
    <property type="molecule type" value="Genomic_DNA"/>
</dbReference>